<comment type="caution">
    <text evidence="2">The sequence shown here is derived from an EMBL/GenBank/DDBJ whole genome shotgun (WGS) entry which is preliminary data.</text>
</comment>
<dbReference type="PANTHER" id="PTHR14097:SF7">
    <property type="entry name" value="OXIDOREDUCTASE HTATIP2"/>
    <property type="match status" value="1"/>
</dbReference>
<dbReference type="PANTHER" id="PTHR14097">
    <property type="entry name" value="OXIDOREDUCTASE HTATIP2"/>
    <property type="match status" value="1"/>
</dbReference>
<dbReference type="EMBL" id="JAHFVK010000001">
    <property type="protein sequence ID" value="MBT2134261.1"/>
    <property type="molecule type" value="Genomic_DNA"/>
</dbReference>
<evidence type="ECO:0000259" key="1">
    <source>
        <dbReference type="Pfam" id="PF13460"/>
    </source>
</evidence>
<protein>
    <submittedName>
        <fullName evidence="2">NAD(P)H-binding protein</fullName>
    </submittedName>
</protein>
<dbReference type="Gene3D" id="3.40.50.720">
    <property type="entry name" value="NAD(P)-binding Rossmann-like Domain"/>
    <property type="match status" value="1"/>
</dbReference>
<evidence type="ECO:0000313" key="2">
    <source>
        <dbReference type="EMBL" id="MBT2134261.1"/>
    </source>
</evidence>
<evidence type="ECO:0000313" key="3">
    <source>
        <dbReference type="Proteomes" id="UP000811255"/>
    </source>
</evidence>
<name>A0ABS5W3C3_9SPHN</name>
<organism evidence="2 3">
    <name type="scientific">Croceibacterium selenioxidans</name>
    <dbReference type="NCBI Taxonomy" id="2838833"/>
    <lineage>
        <taxon>Bacteria</taxon>
        <taxon>Pseudomonadati</taxon>
        <taxon>Pseudomonadota</taxon>
        <taxon>Alphaproteobacteria</taxon>
        <taxon>Sphingomonadales</taxon>
        <taxon>Erythrobacteraceae</taxon>
        <taxon>Croceibacterium</taxon>
    </lineage>
</organism>
<dbReference type="InterPro" id="IPR016040">
    <property type="entry name" value="NAD(P)-bd_dom"/>
</dbReference>
<keyword evidence="3" id="KW-1185">Reference proteome</keyword>
<dbReference type="SUPFAM" id="SSF51735">
    <property type="entry name" value="NAD(P)-binding Rossmann-fold domains"/>
    <property type="match status" value="1"/>
</dbReference>
<accession>A0ABS5W3C3</accession>
<feature type="domain" description="NAD(P)-binding" evidence="1">
    <location>
        <begin position="11"/>
        <end position="162"/>
    </location>
</feature>
<dbReference type="InterPro" id="IPR036291">
    <property type="entry name" value="NAD(P)-bd_dom_sf"/>
</dbReference>
<gene>
    <name evidence="2" type="ORF">KK137_07955</name>
</gene>
<sequence length="225" mass="24684">MSEPYRVLLVGASGLVGHRVMETAKDEAWLRVVALARRETPMPRGAKMEMLVAPPGEWPEVVAAIAPDAMICALGTTMKQAGSEEAFRSVDHDLVLSVASAAREAGVKNFVLISSVGANPNSKTFYLRVKGEVEAAVSKLRFRRLDILRPGLLRGKRQGEARRLERMAMLFAPLTDLFMLGGMSRYRSIEAREVAAAAIQCSREKASGQFVHEHAAILRQARRLS</sequence>
<dbReference type="RefSeq" id="WP_214535595.1">
    <property type="nucleotide sequence ID" value="NZ_JAHFVK010000001.1"/>
</dbReference>
<proteinExistence type="predicted"/>
<dbReference type="Pfam" id="PF13460">
    <property type="entry name" value="NAD_binding_10"/>
    <property type="match status" value="1"/>
</dbReference>
<dbReference type="Proteomes" id="UP000811255">
    <property type="component" value="Unassembled WGS sequence"/>
</dbReference>
<reference evidence="2 3" key="1">
    <citation type="submission" date="2021-05" db="EMBL/GenBank/DDBJ databases">
        <title>Croceibacterium sp. LX-88 genome sequence.</title>
        <authorList>
            <person name="Luo X."/>
        </authorList>
    </citation>
    <scope>NUCLEOTIDE SEQUENCE [LARGE SCALE GENOMIC DNA]</scope>
    <source>
        <strain evidence="2 3">LX-88</strain>
    </source>
</reference>